<dbReference type="PATRIC" id="fig|1429438.4.peg.3282"/>
<dbReference type="SUPFAM" id="SSF52540">
    <property type="entry name" value="P-loop containing nucleoside triphosphate hydrolases"/>
    <property type="match status" value="2"/>
</dbReference>
<comment type="caution">
    <text evidence="9">The sequence shown here is derived from an EMBL/GenBank/DDBJ whole genome shotgun (WGS) entry which is preliminary data.</text>
</comment>
<dbReference type="FunFam" id="3.40.50.300:FF:000011">
    <property type="entry name" value="Putative ABC transporter ATP-binding component"/>
    <property type="match status" value="1"/>
</dbReference>
<dbReference type="InterPro" id="IPR017871">
    <property type="entry name" value="ABC_transporter-like_CS"/>
</dbReference>
<feature type="domain" description="ABC transporter" evidence="8">
    <location>
        <begin position="2"/>
        <end position="255"/>
    </location>
</feature>
<evidence type="ECO:0000256" key="3">
    <source>
        <dbReference type="ARBA" id="ARBA00022840"/>
    </source>
</evidence>
<gene>
    <name evidence="9" type="ORF">ETSY1_16670</name>
</gene>
<dbReference type="GO" id="GO:0005524">
    <property type="term" value="F:ATP binding"/>
    <property type="evidence" value="ECO:0007669"/>
    <property type="project" value="UniProtKB-KW"/>
</dbReference>
<comment type="similarity">
    <text evidence="5">Belongs to the ABC transporter superfamily. ABCF family. Uup subfamily.</text>
</comment>
<dbReference type="CDD" id="cd03221">
    <property type="entry name" value="ABCF_EF-3"/>
    <property type="match status" value="2"/>
</dbReference>
<dbReference type="GO" id="GO:0016887">
    <property type="term" value="F:ATP hydrolysis activity"/>
    <property type="evidence" value="ECO:0007669"/>
    <property type="project" value="InterPro"/>
</dbReference>
<evidence type="ECO:0000256" key="4">
    <source>
        <dbReference type="ARBA" id="ARBA00049360"/>
    </source>
</evidence>
<dbReference type="HOGENOM" id="CLU_000604_36_0_7"/>
<dbReference type="InterPro" id="IPR032781">
    <property type="entry name" value="ABC_tran_Xtn"/>
</dbReference>
<dbReference type="InterPro" id="IPR003593">
    <property type="entry name" value="AAA+_ATPase"/>
</dbReference>
<evidence type="ECO:0000256" key="1">
    <source>
        <dbReference type="ARBA" id="ARBA00022737"/>
    </source>
</evidence>
<evidence type="ECO:0000313" key="9">
    <source>
        <dbReference type="EMBL" id="ETW98977.1"/>
    </source>
</evidence>
<dbReference type="PROSITE" id="PS50893">
    <property type="entry name" value="ABC_TRANSPORTER_2"/>
    <property type="match status" value="2"/>
</dbReference>
<sequence length="641" mass="71572">MIYLNQIKKQYGSKVLFSGIDLHIRPGDKIGLVGDNGMGKTTLFRLIEGTESADAGTITVRKGAQIGVLDQHFSAGQQTALERTVMGDAYFSKIFKEKEALENDHAAHAQNPAKWEKRYGHLLTEFERLGGYEREAKAKAILSGLGFKPSGWDQPLNQLSGGWAIRVELARLLLQNPDVLLLDEPSNHLDLRSVIWLEAFLKDYDGTIVLISHDRRFLNRIVNRIVHLDRGKLTIYHGNYDDFERQKEEREALLEQAAANQQKKINEMERFIERFRAKATKARQAQSRLKALEKIERIETASQTKSVHFRFPQPSRSGKISIAAKNLQKCYGDLVVYDDLSFQIERGAKIALVGENGAGKSTLLRLVAGVLDADGGALELGANVTRAYFAQHQSEILDPNLTVLETLAQVGAGLGRTQLQTILGGFRFSGDDVDKKTHVLSGGERSRLALARMLVAPTSLILLDEPTNHLDMKSCAVLAAALEDYEGTICVISHDRDFLDGFINRVWEIDEGAVKTYLGTYSDYEWKKAQEALPPAPVSGTNGTVSKNGTASTRANPGKPARRSNQYKMMQKNLSGLEEQLEQVMGQKEEIDQLLADSEIYLDVNKDKLMETLSQYEQLGSQEDELLEKIEQLTEELERTV</sequence>
<proteinExistence type="inferred from homology"/>
<dbReference type="InterPro" id="IPR003439">
    <property type="entry name" value="ABC_transporter-like_ATP-bd"/>
</dbReference>
<keyword evidence="3" id="KW-0067">ATP-binding</keyword>
<keyword evidence="6" id="KW-0175">Coiled coil</keyword>
<evidence type="ECO:0000256" key="7">
    <source>
        <dbReference type="SAM" id="MobiDB-lite"/>
    </source>
</evidence>
<dbReference type="Gene3D" id="3.40.50.300">
    <property type="entry name" value="P-loop containing nucleotide triphosphate hydrolases"/>
    <property type="match status" value="2"/>
</dbReference>
<feature type="compositionally biased region" description="Polar residues" evidence="7">
    <location>
        <begin position="539"/>
        <end position="555"/>
    </location>
</feature>
<dbReference type="PROSITE" id="PS00211">
    <property type="entry name" value="ABC_TRANSPORTER_1"/>
    <property type="match status" value="1"/>
</dbReference>
<protein>
    <recommendedName>
        <fullName evidence="8">ABC transporter domain-containing protein</fullName>
    </recommendedName>
</protein>
<keyword evidence="10" id="KW-1185">Reference proteome</keyword>
<dbReference type="AlphaFoldDB" id="W4LLW7"/>
<dbReference type="InterPro" id="IPR027417">
    <property type="entry name" value="P-loop_NTPase"/>
</dbReference>
<keyword evidence="1" id="KW-0677">Repeat</keyword>
<dbReference type="PANTHER" id="PTHR42855:SF2">
    <property type="entry name" value="DRUG RESISTANCE ABC TRANSPORTER,ATP-BINDING PROTEIN"/>
    <property type="match status" value="1"/>
</dbReference>
<dbReference type="InterPro" id="IPR051309">
    <property type="entry name" value="ABCF_ATPase"/>
</dbReference>
<feature type="domain" description="ABC transporter" evidence="8">
    <location>
        <begin position="322"/>
        <end position="536"/>
    </location>
</feature>
<feature type="region of interest" description="Disordered" evidence="7">
    <location>
        <begin position="534"/>
        <end position="563"/>
    </location>
</feature>
<name>W4LLW7_ENTF1</name>
<keyword evidence="2" id="KW-0547">Nucleotide-binding</keyword>
<evidence type="ECO:0000313" key="10">
    <source>
        <dbReference type="Proteomes" id="UP000019141"/>
    </source>
</evidence>
<feature type="coiled-coil region" evidence="6">
    <location>
        <begin position="240"/>
        <end position="278"/>
    </location>
</feature>
<dbReference type="Proteomes" id="UP000019141">
    <property type="component" value="Unassembled WGS sequence"/>
</dbReference>
<dbReference type="GO" id="GO:0003676">
    <property type="term" value="F:nucleic acid binding"/>
    <property type="evidence" value="ECO:0007669"/>
    <property type="project" value="UniProtKB-ARBA"/>
</dbReference>
<dbReference type="PANTHER" id="PTHR42855">
    <property type="entry name" value="ABC TRANSPORTER ATP-BINDING SUBUNIT"/>
    <property type="match status" value="1"/>
</dbReference>
<dbReference type="Pfam" id="PF12848">
    <property type="entry name" value="ABC_tran_Xtn"/>
    <property type="match status" value="1"/>
</dbReference>
<dbReference type="SMART" id="SM00382">
    <property type="entry name" value="AAA"/>
    <property type="match status" value="2"/>
</dbReference>
<dbReference type="Pfam" id="PF00005">
    <property type="entry name" value="ABC_tran"/>
    <property type="match status" value="2"/>
</dbReference>
<dbReference type="FunFam" id="3.40.50.300:FF:000309">
    <property type="entry name" value="ABC transporter ATP-binding protein"/>
    <property type="match status" value="1"/>
</dbReference>
<dbReference type="EMBL" id="AZHW01000494">
    <property type="protein sequence ID" value="ETW98977.1"/>
    <property type="molecule type" value="Genomic_DNA"/>
</dbReference>
<reference evidence="9 10" key="1">
    <citation type="journal article" date="2014" name="Nature">
        <title>An environmental bacterial taxon with a large and distinct metabolic repertoire.</title>
        <authorList>
            <person name="Wilson M.C."/>
            <person name="Mori T."/>
            <person name="Ruckert C."/>
            <person name="Uria A.R."/>
            <person name="Helf M.J."/>
            <person name="Takada K."/>
            <person name="Gernert C."/>
            <person name="Steffens U.A."/>
            <person name="Heycke N."/>
            <person name="Schmitt S."/>
            <person name="Rinke C."/>
            <person name="Helfrich E.J."/>
            <person name="Brachmann A.O."/>
            <person name="Gurgui C."/>
            <person name="Wakimoto T."/>
            <person name="Kracht M."/>
            <person name="Crusemann M."/>
            <person name="Hentschel U."/>
            <person name="Abe I."/>
            <person name="Matsunaga S."/>
            <person name="Kalinowski J."/>
            <person name="Takeyama H."/>
            <person name="Piel J."/>
        </authorList>
    </citation>
    <scope>NUCLEOTIDE SEQUENCE [LARGE SCALE GENOMIC DNA]</scope>
    <source>
        <strain evidence="10">TSY1</strain>
    </source>
</reference>
<organism evidence="9 10">
    <name type="scientific">Entotheonella factor</name>
    <dbReference type="NCBI Taxonomy" id="1429438"/>
    <lineage>
        <taxon>Bacteria</taxon>
        <taxon>Pseudomonadati</taxon>
        <taxon>Nitrospinota/Tectimicrobiota group</taxon>
        <taxon>Candidatus Tectimicrobiota</taxon>
        <taxon>Candidatus Entotheonellia</taxon>
        <taxon>Candidatus Entotheonellales</taxon>
        <taxon>Candidatus Entotheonellaceae</taxon>
        <taxon>Candidatus Entotheonella</taxon>
    </lineage>
</organism>
<evidence type="ECO:0000256" key="2">
    <source>
        <dbReference type="ARBA" id="ARBA00022741"/>
    </source>
</evidence>
<comment type="catalytic activity">
    <reaction evidence="4">
        <text>ATP + H2O = ADP + phosphate + H(+)</text>
        <dbReference type="Rhea" id="RHEA:13065"/>
        <dbReference type="ChEBI" id="CHEBI:15377"/>
        <dbReference type="ChEBI" id="CHEBI:15378"/>
        <dbReference type="ChEBI" id="CHEBI:30616"/>
        <dbReference type="ChEBI" id="CHEBI:43474"/>
        <dbReference type="ChEBI" id="CHEBI:456216"/>
    </reaction>
</comment>
<feature type="coiled-coil region" evidence="6">
    <location>
        <begin position="567"/>
        <end position="636"/>
    </location>
</feature>
<evidence type="ECO:0000256" key="6">
    <source>
        <dbReference type="SAM" id="Coils"/>
    </source>
</evidence>
<evidence type="ECO:0000259" key="8">
    <source>
        <dbReference type="PROSITE" id="PS50893"/>
    </source>
</evidence>
<accession>W4LLW7</accession>
<evidence type="ECO:0000256" key="5">
    <source>
        <dbReference type="ARBA" id="ARBA00061478"/>
    </source>
</evidence>